<feature type="transmembrane region" description="Helical" evidence="10">
    <location>
        <begin position="16"/>
        <end position="40"/>
    </location>
</feature>
<proteinExistence type="inferred from homology"/>
<dbReference type="SUPFAM" id="SSF74653">
    <property type="entry name" value="TolA/TonB C-terminal domain"/>
    <property type="match status" value="1"/>
</dbReference>
<evidence type="ECO:0000256" key="9">
    <source>
        <dbReference type="ARBA" id="ARBA00023136"/>
    </source>
</evidence>
<comment type="function">
    <text evidence="10">Interacts with outer membrane receptor proteins that carry out high-affinity binding and energy dependent uptake into the periplasmic space of specific substrates. It could act to transduce energy from the cytoplasmic membrane to specific energy-requiring processes in the outer membrane, resulting in the release into the periplasm of ligands bound by these outer membrane proteins.</text>
</comment>
<evidence type="ECO:0000256" key="7">
    <source>
        <dbReference type="ARBA" id="ARBA00022927"/>
    </source>
</evidence>
<organism evidence="13 14">
    <name type="scientific">Neoroseomonas marina</name>
    <dbReference type="NCBI Taxonomy" id="1232220"/>
    <lineage>
        <taxon>Bacteria</taxon>
        <taxon>Pseudomonadati</taxon>
        <taxon>Pseudomonadota</taxon>
        <taxon>Alphaproteobacteria</taxon>
        <taxon>Acetobacterales</taxon>
        <taxon>Acetobacteraceae</taxon>
        <taxon>Neoroseomonas</taxon>
    </lineage>
</organism>
<dbReference type="EMBL" id="JABBKX010000003">
    <property type="protein sequence ID" value="NMJ41917.1"/>
    <property type="molecule type" value="Genomic_DNA"/>
</dbReference>
<keyword evidence="5 10" id="KW-0997">Cell inner membrane</keyword>
<feature type="domain" description="TonB C-terminal" evidence="12">
    <location>
        <begin position="246"/>
        <end position="341"/>
    </location>
</feature>
<dbReference type="PROSITE" id="PS52015">
    <property type="entry name" value="TONB_CTD"/>
    <property type="match status" value="1"/>
</dbReference>
<dbReference type="GO" id="GO:0015891">
    <property type="term" value="P:siderophore transport"/>
    <property type="evidence" value="ECO:0007669"/>
    <property type="project" value="InterPro"/>
</dbReference>
<keyword evidence="10" id="KW-0735">Signal-anchor</keyword>
<keyword evidence="6 10" id="KW-0812">Transmembrane</keyword>
<evidence type="ECO:0000313" key="14">
    <source>
        <dbReference type="Proteomes" id="UP000548582"/>
    </source>
</evidence>
<comment type="subcellular location">
    <subcellularLocation>
        <location evidence="1 10">Cell inner membrane</location>
        <topology evidence="1 10">Single-pass membrane protein</topology>
        <orientation evidence="1 10">Periplasmic side</orientation>
    </subcellularLocation>
</comment>
<feature type="compositionally biased region" description="Low complexity" evidence="11">
    <location>
        <begin position="71"/>
        <end position="83"/>
    </location>
</feature>
<keyword evidence="8 10" id="KW-1133">Transmembrane helix</keyword>
<name>A0A848EEK4_9PROT</name>
<evidence type="ECO:0000256" key="10">
    <source>
        <dbReference type="RuleBase" id="RU362123"/>
    </source>
</evidence>
<dbReference type="InterPro" id="IPR003538">
    <property type="entry name" value="TonB"/>
</dbReference>
<dbReference type="Gene3D" id="3.30.1150.10">
    <property type="match status" value="1"/>
</dbReference>
<evidence type="ECO:0000256" key="1">
    <source>
        <dbReference type="ARBA" id="ARBA00004383"/>
    </source>
</evidence>
<keyword evidence="14" id="KW-1185">Reference proteome</keyword>
<evidence type="ECO:0000259" key="12">
    <source>
        <dbReference type="PROSITE" id="PS52015"/>
    </source>
</evidence>
<evidence type="ECO:0000256" key="4">
    <source>
        <dbReference type="ARBA" id="ARBA00022475"/>
    </source>
</evidence>
<dbReference type="GO" id="GO:0031992">
    <property type="term" value="F:energy transducer activity"/>
    <property type="evidence" value="ECO:0007669"/>
    <property type="project" value="InterPro"/>
</dbReference>
<dbReference type="Proteomes" id="UP000548582">
    <property type="component" value="Unassembled WGS sequence"/>
</dbReference>
<dbReference type="InterPro" id="IPR037682">
    <property type="entry name" value="TonB_C"/>
</dbReference>
<dbReference type="Pfam" id="PF03544">
    <property type="entry name" value="TonB_C"/>
    <property type="match status" value="1"/>
</dbReference>
<sequence>MRADERIPPRVVPRRLGWLVGGLLVSAALHAVALAALILWPPEKLPEDAGPEGTVALVFADTVEQPGGRSAEPGQPPAQAEAAPEPPAPPLPDPATRLAEAPEAIPAPPAPVTAPPPPPLPDPPRPVAAPPLPPPPEPPPVPAAAAAEPIPAPPQPDTAPIPPVAEASPEPLPPPPPPPPAEARPAPETPPPPESRPEPPVRLASRAPPPPPRPQGRSESDPVRLGAGMGALPDPSLGARAMGAVVPPGADASFRNAPPQYPPESRRRGEEGSVRLALRISPSGQVVAGEVVGSSGFEALDRAALEAARGWRFRPATEGGIPVAATLTTNVVFRLEDGRRR</sequence>
<comment type="similarity">
    <text evidence="2 10">Belongs to the TonB family.</text>
</comment>
<dbReference type="GO" id="GO:0015031">
    <property type="term" value="P:protein transport"/>
    <property type="evidence" value="ECO:0007669"/>
    <property type="project" value="UniProtKB-UniRule"/>
</dbReference>
<dbReference type="GO" id="GO:0098797">
    <property type="term" value="C:plasma membrane protein complex"/>
    <property type="evidence" value="ECO:0007669"/>
    <property type="project" value="TreeGrafter"/>
</dbReference>
<comment type="caution">
    <text evidence="13">The sequence shown here is derived from an EMBL/GenBank/DDBJ whole genome shotgun (WGS) entry which is preliminary data.</text>
</comment>
<dbReference type="InterPro" id="IPR051045">
    <property type="entry name" value="TonB-dependent_transducer"/>
</dbReference>
<keyword evidence="7 10" id="KW-0653">Protein transport</keyword>
<dbReference type="PANTHER" id="PTHR33446:SF2">
    <property type="entry name" value="PROTEIN TONB"/>
    <property type="match status" value="1"/>
</dbReference>
<evidence type="ECO:0000256" key="5">
    <source>
        <dbReference type="ARBA" id="ARBA00022519"/>
    </source>
</evidence>
<gene>
    <name evidence="13" type="ORF">GWK16_11750</name>
</gene>
<dbReference type="InterPro" id="IPR006260">
    <property type="entry name" value="TonB/TolA_C"/>
</dbReference>
<accession>A0A848EEK4</accession>
<keyword evidence="9 10" id="KW-0472">Membrane</keyword>
<feature type="compositionally biased region" description="Pro residues" evidence="11">
    <location>
        <begin position="150"/>
        <end position="163"/>
    </location>
</feature>
<dbReference type="NCBIfam" id="TIGR01352">
    <property type="entry name" value="tonB_Cterm"/>
    <property type="match status" value="1"/>
</dbReference>
<feature type="compositionally biased region" description="Pro residues" evidence="11">
    <location>
        <begin position="84"/>
        <end position="93"/>
    </location>
</feature>
<dbReference type="PANTHER" id="PTHR33446">
    <property type="entry name" value="PROTEIN TONB-RELATED"/>
    <property type="match status" value="1"/>
</dbReference>
<reference evidence="13 14" key="1">
    <citation type="submission" date="2020-03" db="EMBL/GenBank/DDBJ databases">
        <authorList>
            <person name="Sun Q."/>
        </authorList>
    </citation>
    <scope>NUCLEOTIDE SEQUENCE [LARGE SCALE GENOMIC DNA]</scope>
    <source>
        <strain evidence="13 14">JC162</strain>
    </source>
</reference>
<evidence type="ECO:0000256" key="8">
    <source>
        <dbReference type="ARBA" id="ARBA00022989"/>
    </source>
</evidence>
<keyword evidence="4 10" id="KW-1003">Cell membrane</keyword>
<evidence type="ECO:0000313" key="13">
    <source>
        <dbReference type="EMBL" id="NMJ41917.1"/>
    </source>
</evidence>
<feature type="compositionally biased region" description="Pro residues" evidence="11">
    <location>
        <begin position="170"/>
        <end position="200"/>
    </location>
</feature>
<evidence type="ECO:0000256" key="3">
    <source>
        <dbReference type="ARBA" id="ARBA00022448"/>
    </source>
</evidence>
<dbReference type="AlphaFoldDB" id="A0A848EEK4"/>
<dbReference type="PRINTS" id="PR01374">
    <property type="entry name" value="TONBPROTEIN"/>
</dbReference>
<protein>
    <recommendedName>
        <fullName evidence="10">Protein TonB</fullName>
    </recommendedName>
</protein>
<dbReference type="GO" id="GO:0055085">
    <property type="term" value="P:transmembrane transport"/>
    <property type="evidence" value="ECO:0007669"/>
    <property type="project" value="InterPro"/>
</dbReference>
<dbReference type="RefSeq" id="WP_170054147.1">
    <property type="nucleotide sequence ID" value="NZ_JABBKX010000003.1"/>
</dbReference>
<dbReference type="GO" id="GO:0030288">
    <property type="term" value="C:outer membrane-bounded periplasmic space"/>
    <property type="evidence" value="ECO:0007669"/>
    <property type="project" value="InterPro"/>
</dbReference>
<evidence type="ECO:0000256" key="11">
    <source>
        <dbReference type="SAM" id="MobiDB-lite"/>
    </source>
</evidence>
<evidence type="ECO:0000256" key="6">
    <source>
        <dbReference type="ARBA" id="ARBA00022692"/>
    </source>
</evidence>
<feature type="compositionally biased region" description="Pro residues" evidence="11">
    <location>
        <begin position="105"/>
        <end position="142"/>
    </location>
</feature>
<feature type="region of interest" description="Disordered" evidence="11">
    <location>
        <begin position="64"/>
        <end position="272"/>
    </location>
</feature>
<keyword evidence="3 10" id="KW-0813">Transport</keyword>
<evidence type="ECO:0000256" key="2">
    <source>
        <dbReference type="ARBA" id="ARBA00006555"/>
    </source>
</evidence>